<dbReference type="Proteomes" id="UP000320338">
    <property type="component" value="Unassembled WGS sequence"/>
</dbReference>
<dbReference type="RefSeq" id="WP_246086154.1">
    <property type="nucleotide sequence ID" value="NZ_BAAARZ010000095.1"/>
</dbReference>
<dbReference type="PANTHER" id="PTHR43591:SF24">
    <property type="entry name" value="2-METHOXY-6-POLYPRENYL-1,4-BENZOQUINOL METHYLASE, MITOCHONDRIAL"/>
    <property type="match status" value="1"/>
</dbReference>
<dbReference type="InterPro" id="IPR029063">
    <property type="entry name" value="SAM-dependent_MTases_sf"/>
</dbReference>
<feature type="region of interest" description="Disordered" evidence="1">
    <location>
        <begin position="1"/>
        <end position="22"/>
    </location>
</feature>
<feature type="domain" description="Methyltransferase type 11" evidence="2">
    <location>
        <begin position="69"/>
        <end position="163"/>
    </location>
</feature>
<evidence type="ECO:0000313" key="3">
    <source>
        <dbReference type="EMBL" id="GEC22886.1"/>
    </source>
</evidence>
<dbReference type="SUPFAM" id="SSF53335">
    <property type="entry name" value="S-adenosyl-L-methionine-dependent methyltransferases"/>
    <property type="match status" value="1"/>
</dbReference>
<sequence>MNTRPRTGRPHHRAAAMTAAAADRADPVRTKLRATWSAGDYAEVARQVIPDLGAALVRAAGVLPGNRVLDVAAGAGNAALPAASQGADVVAADITPELLDAGRAEADRRGLSVEWVEADAAAMPFADGEFDVVLSCVGVMFAPDQQAAAAELLRVCRPGGTVALLSWTPTGFIGDLLRAVRP</sequence>
<protein>
    <recommendedName>
        <fullName evidence="2">Methyltransferase type 11 domain-containing protein</fullName>
    </recommendedName>
</protein>
<evidence type="ECO:0000256" key="1">
    <source>
        <dbReference type="SAM" id="MobiDB-lite"/>
    </source>
</evidence>
<accession>A0A4Y3WZK6</accession>
<organism evidence="3 4">
    <name type="scientific">Pseudonocardia hydrocarbonoxydans</name>
    <dbReference type="NCBI Taxonomy" id="76726"/>
    <lineage>
        <taxon>Bacteria</taxon>
        <taxon>Bacillati</taxon>
        <taxon>Actinomycetota</taxon>
        <taxon>Actinomycetes</taxon>
        <taxon>Pseudonocardiales</taxon>
        <taxon>Pseudonocardiaceae</taxon>
        <taxon>Pseudonocardia</taxon>
    </lineage>
</organism>
<dbReference type="EMBL" id="BJNG01000063">
    <property type="protein sequence ID" value="GEC22886.1"/>
    <property type="molecule type" value="Genomic_DNA"/>
</dbReference>
<keyword evidence="4" id="KW-1185">Reference proteome</keyword>
<feature type="compositionally biased region" description="Basic residues" evidence="1">
    <location>
        <begin position="1"/>
        <end position="14"/>
    </location>
</feature>
<dbReference type="AlphaFoldDB" id="A0A4Y3WZK6"/>
<name>A0A4Y3WZK6_9PSEU</name>
<dbReference type="InterPro" id="IPR013216">
    <property type="entry name" value="Methyltransf_11"/>
</dbReference>
<comment type="caution">
    <text evidence="3">The sequence shown here is derived from an EMBL/GenBank/DDBJ whole genome shotgun (WGS) entry which is preliminary data.</text>
</comment>
<reference evidence="3 4" key="1">
    <citation type="submission" date="2019-06" db="EMBL/GenBank/DDBJ databases">
        <title>Whole genome shotgun sequence of Pseudonocardia hydrocarbonoxydans NBRC 14498.</title>
        <authorList>
            <person name="Hosoyama A."/>
            <person name="Uohara A."/>
            <person name="Ohji S."/>
            <person name="Ichikawa N."/>
        </authorList>
    </citation>
    <scope>NUCLEOTIDE SEQUENCE [LARGE SCALE GENOMIC DNA]</scope>
    <source>
        <strain evidence="3 4">NBRC 14498</strain>
    </source>
</reference>
<dbReference type="PANTHER" id="PTHR43591">
    <property type="entry name" value="METHYLTRANSFERASE"/>
    <property type="match status" value="1"/>
</dbReference>
<dbReference type="GO" id="GO:0008757">
    <property type="term" value="F:S-adenosylmethionine-dependent methyltransferase activity"/>
    <property type="evidence" value="ECO:0007669"/>
    <property type="project" value="InterPro"/>
</dbReference>
<dbReference type="CDD" id="cd02440">
    <property type="entry name" value="AdoMet_MTases"/>
    <property type="match status" value="1"/>
</dbReference>
<gene>
    <name evidence="3" type="ORF">PHY01_51690</name>
</gene>
<dbReference type="Gene3D" id="3.40.50.150">
    <property type="entry name" value="Vaccinia Virus protein VP39"/>
    <property type="match status" value="1"/>
</dbReference>
<dbReference type="Pfam" id="PF08241">
    <property type="entry name" value="Methyltransf_11"/>
    <property type="match status" value="1"/>
</dbReference>
<evidence type="ECO:0000259" key="2">
    <source>
        <dbReference type="Pfam" id="PF08241"/>
    </source>
</evidence>
<evidence type="ECO:0000313" key="4">
    <source>
        <dbReference type="Proteomes" id="UP000320338"/>
    </source>
</evidence>
<proteinExistence type="predicted"/>